<keyword evidence="2" id="KW-1185">Reference proteome</keyword>
<reference evidence="2" key="1">
    <citation type="journal article" date="2016" name="Nat. Biotechnol.">
        <title>Sequencing wild and cultivated cassava and related species reveals extensive interspecific hybridization and genetic diversity.</title>
        <authorList>
            <person name="Bredeson J.V."/>
            <person name="Lyons J.B."/>
            <person name="Prochnik S.E."/>
            <person name="Wu G.A."/>
            <person name="Ha C.M."/>
            <person name="Edsinger-Gonzales E."/>
            <person name="Grimwood J."/>
            <person name="Schmutz J."/>
            <person name="Rabbi I.Y."/>
            <person name="Egesi C."/>
            <person name="Nauluvula P."/>
            <person name="Lebot V."/>
            <person name="Ndunguru J."/>
            <person name="Mkamilo G."/>
            <person name="Bart R.S."/>
            <person name="Setter T.L."/>
            <person name="Gleadow R.M."/>
            <person name="Kulakow P."/>
            <person name="Ferguson M.E."/>
            <person name="Rounsley S."/>
            <person name="Rokhsar D.S."/>
        </authorList>
    </citation>
    <scope>NUCLEOTIDE SEQUENCE [LARGE SCALE GENOMIC DNA]</scope>
    <source>
        <strain evidence="2">cv. AM560-2</strain>
    </source>
</reference>
<evidence type="ECO:0000313" key="2">
    <source>
        <dbReference type="Proteomes" id="UP000091857"/>
    </source>
</evidence>
<protein>
    <submittedName>
        <fullName evidence="1">Uncharacterized protein</fullName>
    </submittedName>
</protein>
<accession>A0ACB7I588</accession>
<name>A0ACB7I588_MANES</name>
<comment type="caution">
    <text evidence="1">The sequence shown here is derived from an EMBL/GenBank/DDBJ whole genome shotgun (WGS) entry which is preliminary data.</text>
</comment>
<evidence type="ECO:0000313" key="1">
    <source>
        <dbReference type="EMBL" id="KAG8660103.1"/>
    </source>
</evidence>
<dbReference type="Proteomes" id="UP000091857">
    <property type="component" value="Chromosome 2"/>
</dbReference>
<gene>
    <name evidence="1" type="ORF">MANES_02G115100v8</name>
</gene>
<dbReference type="EMBL" id="CM004388">
    <property type="protein sequence ID" value="KAG8660103.1"/>
    <property type="molecule type" value="Genomic_DNA"/>
</dbReference>
<organism evidence="1 2">
    <name type="scientific">Manihot esculenta</name>
    <name type="common">Cassava</name>
    <name type="synonym">Jatropha manihot</name>
    <dbReference type="NCBI Taxonomy" id="3983"/>
    <lineage>
        <taxon>Eukaryota</taxon>
        <taxon>Viridiplantae</taxon>
        <taxon>Streptophyta</taxon>
        <taxon>Embryophyta</taxon>
        <taxon>Tracheophyta</taxon>
        <taxon>Spermatophyta</taxon>
        <taxon>Magnoliopsida</taxon>
        <taxon>eudicotyledons</taxon>
        <taxon>Gunneridae</taxon>
        <taxon>Pentapetalae</taxon>
        <taxon>rosids</taxon>
        <taxon>fabids</taxon>
        <taxon>Malpighiales</taxon>
        <taxon>Euphorbiaceae</taxon>
        <taxon>Crotonoideae</taxon>
        <taxon>Manihoteae</taxon>
        <taxon>Manihot</taxon>
    </lineage>
</organism>
<proteinExistence type="predicted"/>
<sequence>MKPSVLFYLGSCRACSPQLLSLCSCICKVTMRLLWIVALMIFSNGVGVSGLNKRPEFVNIGATLAFNSTIGKVARIAIQAAVDDVNSDPSILGGTKLRMKMQDTNYSGFMGIVEALRLLETDTVAIVGPQSSVVAHVVSFIATELQVPLLSYSATDPTLSSLQFPFFVRTSQNDLYQMTAVAEIVHYYGWREVIAIYGDDDHGRNGIAALGDKLAERRCKISYKAPLRPGATRDEITEALVQVALTESRILVVHTLSSWAPVVFSVAQYLGMMRTGYVWIATNWLSTLWDTFSPLPEDTVHTIQGVITLRMHTPDSELKSKFVSRWSNLTSGINANGPIGLSTYGLYAYDTVWLLARAIGAFFDQGGNISFSNNSKLTDLRDGDLHLDAMSIFNGGRMLLEKILQVNMMGVTGQVKFNPDGNLIQPAYEIVNLIGTGYRKIGYWSTHSGLSVVPPEKFYSMPPNLSSSNQKLYPVIWPGETVQKPRGWVFPNNGRHLKIGVPNRTSYREFVSQVAGTEIFSGYCIDVFTAAANLLPYAVPYKFEPFGDGMTNPSETELVRLITAGVFDAAVGDIAITTNRTRMADFTQPYIESGLVVVAPVKKMNSGALAFLRPFTREMWGVTACFFIIVGVVVWILEHRLNDDFRGPPRRQCFTVLWFSFSTWFFAHRENTVSTLGRLVLIIWLFVVLIINSSYTASLTSILTVQQLYSPIKGIEYLRSMKEPIGYQQASFARDYLIDELGIDESRLVPLVTPEDYAKALKDGPRKGGVAAVIDERAYVELFLSTSCEFSIVGQEFTRNGWGFAFPRDSPLAVDMSTAILQLSENGDLQRIHDKWLMRSACSSAGTKLEVDRLQLRSFWGLFTISGLTCLLALCLYFLKMVRQFSRHYSEELSSSGQISTSARLQTFLSFVDEKEEEVKHRSKRRRQLEVVSNRSEDKSMYNSSSKRRSVESSSNRGIECGSEV</sequence>